<dbReference type="FunFam" id="1.20.200.10:FF:000012">
    <property type="entry name" value="Tyrosine ammonia-lyase"/>
    <property type="match status" value="1"/>
</dbReference>
<dbReference type="Proteomes" id="UP000198287">
    <property type="component" value="Unassembled WGS sequence"/>
</dbReference>
<dbReference type="Pfam" id="PF00221">
    <property type="entry name" value="Lyase_aromatic"/>
    <property type="match status" value="1"/>
</dbReference>
<evidence type="ECO:0000313" key="2">
    <source>
        <dbReference type="EMBL" id="OXA54182.1"/>
    </source>
</evidence>
<comment type="caution">
    <text evidence="2">The sequence shown here is derived from an EMBL/GenBank/DDBJ whole genome shotgun (WGS) entry which is preliminary data.</text>
</comment>
<gene>
    <name evidence="2" type="ORF">Fcan01_10946</name>
</gene>
<dbReference type="EMBL" id="LNIX01000005">
    <property type="protein sequence ID" value="OXA54182.1"/>
    <property type="molecule type" value="Genomic_DNA"/>
</dbReference>
<keyword evidence="3" id="KW-1185">Reference proteome</keyword>
<dbReference type="STRING" id="158441.A0A226E983"/>
<comment type="similarity">
    <text evidence="1">Belongs to the PAL/histidase family.</text>
</comment>
<reference evidence="2 3" key="1">
    <citation type="submission" date="2015-12" db="EMBL/GenBank/DDBJ databases">
        <title>The genome of Folsomia candida.</title>
        <authorList>
            <person name="Faddeeva A."/>
            <person name="Derks M.F."/>
            <person name="Anvar Y."/>
            <person name="Smit S."/>
            <person name="Van Straalen N."/>
            <person name="Roelofs D."/>
        </authorList>
    </citation>
    <scope>NUCLEOTIDE SEQUENCE [LARGE SCALE GENOMIC DNA]</scope>
    <source>
        <strain evidence="2 3">VU population</strain>
        <tissue evidence="2">Whole body</tissue>
    </source>
</reference>
<dbReference type="SUPFAM" id="SSF48557">
    <property type="entry name" value="L-aspartase-like"/>
    <property type="match status" value="1"/>
</dbReference>
<proteinExistence type="inferred from homology"/>
<sequence>MGHYQSNSVTIGSNHITIEDIGRLALQDSVCELSTQAEFVERIRLGPTTVEKLVKEGHVIYGVTTGLGESCTVTISPQLIAELPSHVIQFHGCGSGAYFDDRQTRAILAARLISLAKGYSGVRLELLEQIAGLLRNDVLPRIPQEGSVGASGDLTPLSYIGAVGMTPLVLIPKEALALINGTSAMTGVACLAYQRAQQISHLATRLTSLTILALKGNLFHYDETLFSVKPHRGQQRVAARIRQDLLVSSAPKDYSKVHRIQDRYSTRCAPHIIGVLEDVLPFCKGVIEAELNSANDNPIIDVANGGSVFHGAMFYGGHIAMAMDTLKCQVANMADLMDRQMASLVDPNYSNGLPANLSGCVGERAAINHGLKGLQISVSAWTAEALKGTMPASVFSRSTECHNQDKVSMGTIASRDCVRVLELTEQVAAGLMIAVRQACTIREEREGLEMAMSEESREFLNEIKAMAEFVAEDKFLDPIVRKLVGRIRDRPRALY</sequence>
<name>A0A226E983_FOLCA</name>
<dbReference type="OMA" id="XVGKPLI"/>
<keyword evidence="2" id="KW-0456">Lyase</keyword>
<dbReference type="InterPro" id="IPR022313">
    <property type="entry name" value="Phe/His_NH3-lyase_AS"/>
</dbReference>
<accession>A0A226E983</accession>
<dbReference type="InterPro" id="IPR001106">
    <property type="entry name" value="Aromatic_Lyase"/>
</dbReference>
<dbReference type="InterPro" id="IPR008948">
    <property type="entry name" value="L-Aspartase-like"/>
</dbReference>
<dbReference type="CDD" id="cd00332">
    <property type="entry name" value="PAL-HAL"/>
    <property type="match status" value="1"/>
</dbReference>
<dbReference type="InterPro" id="IPR024083">
    <property type="entry name" value="Fumarase/histidase_N"/>
</dbReference>
<organism evidence="2 3">
    <name type="scientific">Folsomia candida</name>
    <name type="common">Springtail</name>
    <dbReference type="NCBI Taxonomy" id="158441"/>
    <lineage>
        <taxon>Eukaryota</taxon>
        <taxon>Metazoa</taxon>
        <taxon>Ecdysozoa</taxon>
        <taxon>Arthropoda</taxon>
        <taxon>Hexapoda</taxon>
        <taxon>Collembola</taxon>
        <taxon>Entomobryomorpha</taxon>
        <taxon>Isotomoidea</taxon>
        <taxon>Isotomidae</taxon>
        <taxon>Proisotominae</taxon>
        <taxon>Folsomia</taxon>
    </lineage>
</organism>
<protein>
    <submittedName>
        <fullName evidence="2">Histidine ammonia-lyase</fullName>
    </submittedName>
</protein>
<dbReference type="OrthoDB" id="10051290at2759"/>
<dbReference type="PROSITE" id="PS00488">
    <property type="entry name" value="PAL_HISTIDASE"/>
    <property type="match status" value="1"/>
</dbReference>
<dbReference type="Gene3D" id="1.20.200.10">
    <property type="entry name" value="Fumarase/aspartase (Central domain)"/>
    <property type="match status" value="1"/>
</dbReference>
<evidence type="ECO:0000256" key="1">
    <source>
        <dbReference type="ARBA" id="ARBA00007238"/>
    </source>
</evidence>
<dbReference type="GO" id="GO:0016841">
    <property type="term" value="F:ammonia-lyase activity"/>
    <property type="evidence" value="ECO:0007669"/>
    <property type="project" value="InterPro"/>
</dbReference>
<dbReference type="Gene3D" id="1.10.275.10">
    <property type="entry name" value="Fumarase/aspartase (N-terminal domain)"/>
    <property type="match status" value="1"/>
</dbReference>
<dbReference type="PANTHER" id="PTHR10362">
    <property type="entry name" value="HISTIDINE AMMONIA-LYASE"/>
    <property type="match status" value="1"/>
</dbReference>
<evidence type="ECO:0000313" key="3">
    <source>
        <dbReference type="Proteomes" id="UP000198287"/>
    </source>
</evidence>
<dbReference type="AlphaFoldDB" id="A0A226E983"/>